<dbReference type="GO" id="GO:0005737">
    <property type="term" value="C:cytoplasm"/>
    <property type="evidence" value="ECO:0007669"/>
    <property type="project" value="UniProtKB-SubCell"/>
</dbReference>
<evidence type="ECO:0000313" key="16">
    <source>
        <dbReference type="Proteomes" id="UP000825935"/>
    </source>
</evidence>
<keyword evidence="4" id="KW-0723">Serine/threonine-protein kinase</keyword>
<dbReference type="PROSITE" id="PS50011">
    <property type="entry name" value="PROTEIN_KINASE_DOM"/>
    <property type="match status" value="1"/>
</dbReference>
<keyword evidence="8" id="KW-0418">Kinase</keyword>
<evidence type="ECO:0000256" key="4">
    <source>
        <dbReference type="ARBA" id="ARBA00022527"/>
    </source>
</evidence>
<evidence type="ECO:0000256" key="10">
    <source>
        <dbReference type="ARBA" id="ARBA00047899"/>
    </source>
</evidence>
<accession>A0A8T2QW29</accession>
<dbReference type="GO" id="GO:0005524">
    <property type="term" value="F:ATP binding"/>
    <property type="evidence" value="ECO:0007669"/>
    <property type="project" value="UniProtKB-UniRule"/>
</dbReference>
<evidence type="ECO:0000256" key="5">
    <source>
        <dbReference type="ARBA" id="ARBA00022553"/>
    </source>
</evidence>
<dbReference type="Gene3D" id="1.10.510.10">
    <property type="entry name" value="Transferase(Phosphotransferase) domain 1"/>
    <property type="match status" value="1"/>
</dbReference>
<dbReference type="PROSITE" id="PS00107">
    <property type="entry name" value="PROTEIN_KINASE_ATP"/>
    <property type="match status" value="1"/>
</dbReference>
<comment type="catalytic activity">
    <reaction evidence="11">
        <text>L-seryl-[protein] + ATP = O-phospho-L-seryl-[protein] + ADP + H(+)</text>
        <dbReference type="Rhea" id="RHEA:17989"/>
        <dbReference type="Rhea" id="RHEA-COMP:9863"/>
        <dbReference type="Rhea" id="RHEA-COMP:11604"/>
        <dbReference type="ChEBI" id="CHEBI:15378"/>
        <dbReference type="ChEBI" id="CHEBI:29999"/>
        <dbReference type="ChEBI" id="CHEBI:30616"/>
        <dbReference type="ChEBI" id="CHEBI:83421"/>
        <dbReference type="ChEBI" id="CHEBI:456216"/>
        <dbReference type="EC" id="2.7.11.1"/>
    </reaction>
</comment>
<comment type="subcellular location">
    <subcellularLocation>
        <location evidence="1">Cytoplasm</location>
    </subcellularLocation>
</comment>
<evidence type="ECO:0000256" key="13">
    <source>
        <dbReference type="PROSITE-ProRule" id="PRU10141"/>
    </source>
</evidence>
<dbReference type="GO" id="GO:0004674">
    <property type="term" value="F:protein serine/threonine kinase activity"/>
    <property type="evidence" value="ECO:0007669"/>
    <property type="project" value="UniProtKB-KW"/>
</dbReference>
<dbReference type="EMBL" id="CM035437">
    <property type="protein sequence ID" value="KAH7287820.1"/>
    <property type="molecule type" value="Genomic_DNA"/>
</dbReference>
<dbReference type="Gene3D" id="3.30.200.20">
    <property type="entry name" value="Phosphorylase Kinase, domain 1"/>
    <property type="match status" value="1"/>
</dbReference>
<evidence type="ECO:0000259" key="14">
    <source>
        <dbReference type="PROSITE" id="PS50011"/>
    </source>
</evidence>
<dbReference type="Proteomes" id="UP000825935">
    <property type="component" value="Chromosome 32"/>
</dbReference>
<evidence type="ECO:0000256" key="3">
    <source>
        <dbReference type="ARBA" id="ARBA00022490"/>
    </source>
</evidence>
<comment type="caution">
    <text evidence="15">The sequence shown here is derived from an EMBL/GenBank/DDBJ whole genome shotgun (WGS) entry which is preliminary data.</text>
</comment>
<evidence type="ECO:0000256" key="12">
    <source>
        <dbReference type="ARBA" id="ARBA00063228"/>
    </source>
</evidence>
<keyword evidence="5" id="KW-0597">Phosphoprotein</keyword>
<comment type="catalytic activity">
    <reaction evidence="10">
        <text>L-threonyl-[protein] + ATP = O-phospho-L-threonyl-[protein] + ADP + H(+)</text>
        <dbReference type="Rhea" id="RHEA:46608"/>
        <dbReference type="Rhea" id="RHEA-COMP:11060"/>
        <dbReference type="Rhea" id="RHEA-COMP:11605"/>
        <dbReference type="ChEBI" id="CHEBI:15378"/>
        <dbReference type="ChEBI" id="CHEBI:30013"/>
        <dbReference type="ChEBI" id="CHEBI:30616"/>
        <dbReference type="ChEBI" id="CHEBI:61977"/>
        <dbReference type="ChEBI" id="CHEBI:456216"/>
        <dbReference type="EC" id="2.7.11.1"/>
    </reaction>
</comment>
<dbReference type="InterPro" id="IPR001245">
    <property type="entry name" value="Ser-Thr/Tyr_kinase_cat_dom"/>
</dbReference>
<dbReference type="OrthoDB" id="4062651at2759"/>
<evidence type="ECO:0000256" key="1">
    <source>
        <dbReference type="ARBA" id="ARBA00004496"/>
    </source>
</evidence>
<dbReference type="PROSITE" id="PS00108">
    <property type="entry name" value="PROTEIN_KINASE_ST"/>
    <property type="match status" value="1"/>
</dbReference>
<dbReference type="FunFam" id="1.10.510.10:FF:000335">
    <property type="entry name" value="receptor-like cytosolic serine/threonine-protein kinase RBK2"/>
    <property type="match status" value="1"/>
</dbReference>
<comment type="subunit">
    <text evidence="12">Interacts with ARAC5 and ARAC10.</text>
</comment>
<dbReference type="EC" id="2.7.11.1" evidence="2"/>
<dbReference type="SUPFAM" id="SSF56112">
    <property type="entry name" value="Protein kinase-like (PK-like)"/>
    <property type="match status" value="1"/>
</dbReference>
<dbReference type="Pfam" id="PF07714">
    <property type="entry name" value="PK_Tyr_Ser-Thr"/>
    <property type="match status" value="1"/>
</dbReference>
<dbReference type="PANTHER" id="PTHR47987">
    <property type="entry name" value="OS08G0249100 PROTEIN"/>
    <property type="match status" value="1"/>
</dbReference>
<keyword evidence="7 13" id="KW-0547">Nucleotide-binding</keyword>
<proteinExistence type="predicted"/>
<evidence type="ECO:0000256" key="9">
    <source>
        <dbReference type="ARBA" id="ARBA00022840"/>
    </source>
</evidence>
<reference evidence="15" key="1">
    <citation type="submission" date="2021-08" db="EMBL/GenBank/DDBJ databases">
        <title>WGS assembly of Ceratopteris richardii.</title>
        <authorList>
            <person name="Marchant D.B."/>
            <person name="Chen G."/>
            <person name="Jenkins J."/>
            <person name="Shu S."/>
            <person name="Leebens-Mack J."/>
            <person name="Grimwood J."/>
            <person name="Schmutz J."/>
            <person name="Soltis P."/>
            <person name="Soltis D."/>
            <person name="Chen Z.-H."/>
        </authorList>
    </citation>
    <scope>NUCLEOTIDE SEQUENCE</scope>
    <source>
        <strain evidence="15">Whitten #5841</strain>
        <tissue evidence="15">Leaf</tissue>
    </source>
</reference>
<dbReference type="InterPro" id="IPR017441">
    <property type="entry name" value="Protein_kinase_ATP_BS"/>
</dbReference>
<protein>
    <recommendedName>
        <fullName evidence="2">non-specific serine/threonine protein kinase</fullName>
        <ecNumber evidence="2">2.7.11.1</ecNumber>
    </recommendedName>
</protein>
<keyword evidence="6" id="KW-0808">Transferase</keyword>
<feature type="binding site" evidence="13">
    <location>
        <position position="384"/>
    </location>
    <ligand>
        <name>ATP</name>
        <dbReference type="ChEBI" id="CHEBI:30616"/>
    </ligand>
</feature>
<keyword evidence="16" id="KW-1185">Reference proteome</keyword>
<evidence type="ECO:0000256" key="6">
    <source>
        <dbReference type="ARBA" id="ARBA00022679"/>
    </source>
</evidence>
<keyword evidence="3" id="KW-0963">Cytoplasm</keyword>
<keyword evidence="9 13" id="KW-0067">ATP-binding</keyword>
<evidence type="ECO:0000256" key="7">
    <source>
        <dbReference type="ARBA" id="ARBA00022741"/>
    </source>
</evidence>
<name>A0A8T2QW29_CERRI</name>
<dbReference type="InterPro" id="IPR046958">
    <property type="entry name" value="RBK1/2/STUNTED"/>
</dbReference>
<dbReference type="AlphaFoldDB" id="A0A8T2QW29"/>
<feature type="domain" description="Protein kinase" evidence="14">
    <location>
        <begin position="356"/>
        <end position="628"/>
    </location>
</feature>
<evidence type="ECO:0000313" key="15">
    <source>
        <dbReference type="EMBL" id="KAH7287820.1"/>
    </source>
</evidence>
<evidence type="ECO:0000256" key="11">
    <source>
        <dbReference type="ARBA" id="ARBA00048679"/>
    </source>
</evidence>
<sequence length="672" mass="75724">MTDKNLRWKNQSNFLQARRGLDTASSSPEVITVALPFEDDQTFDLLCWTINMAARSGDSVIGLRRGDSDTEQKLISGRSGKSQVIGSPFIPLQELCNLKQVHLEMRVASIDLEEKLLVEVLSTLSATVLVVTMSGHNLKRHAHRRGNFLSRQLPLGCSVVVVKDYKILYYKENRFQELKAQKELGYADEAPALQLQPAIVTVRAKQLNTSVTSIILSPEGTETCSPEKSFLESSDAFCDSIDILSSNKSGSSHSLLREPLISHSSSLAVEEDIDSKLFTCFNIQRSNKLESSTHLFSSVRQHKNFKAWRLHFKSFMSNLFLLWPFKSLKAHMSVTSTRKPWKVLTYEEILEATDSFSQGNLVGKGGHSEVYRGILNAGEVVAVKRLIRCVDEQRTIDFLTEIGIICHAMHPNITPLIGYCIENGLYLVYKFMSHGNLAGWLYGRMPSALKWEKRFKVALGTARGLNYLHSCCQRRIIHRDIKASNILLGEEFEPQISDFGLAKWLPAQCSHHVLSPVEGTFGYLAPEYVMNGIVDEKTDVFAYGVLLLELITGRKPIEGLQSSLVLWARPLLESMDVEKLVDPQLKEEYNLQEMQSLIMVASLCLQQAPECRPFMGQVLQLLTDEQGLDTLDSFSAISSQSFLLQDAVFDSDYSSSHYQEDLRRHRELALEF</sequence>
<organism evidence="15 16">
    <name type="scientific">Ceratopteris richardii</name>
    <name type="common">Triangle waterfern</name>
    <dbReference type="NCBI Taxonomy" id="49495"/>
    <lineage>
        <taxon>Eukaryota</taxon>
        <taxon>Viridiplantae</taxon>
        <taxon>Streptophyta</taxon>
        <taxon>Embryophyta</taxon>
        <taxon>Tracheophyta</taxon>
        <taxon>Polypodiopsida</taxon>
        <taxon>Polypodiidae</taxon>
        <taxon>Polypodiales</taxon>
        <taxon>Pteridineae</taxon>
        <taxon>Pteridaceae</taxon>
        <taxon>Parkerioideae</taxon>
        <taxon>Ceratopteris</taxon>
    </lineage>
</organism>
<gene>
    <name evidence="15" type="ORF">KP509_32G076400</name>
</gene>
<dbReference type="GO" id="GO:0051020">
    <property type="term" value="F:GTPase binding"/>
    <property type="evidence" value="ECO:0007669"/>
    <property type="project" value="UniProtKB-ARBA"/>
</dbReference>
<dbReference type="SMART" id="SM00220">
    <property type="entry name" value="S_TKc"/>
    <property type="match status" value="1"/>
</dbReference>
<dbReference type="InterPro" id="IPR000719">
    <property type="entry name" value="Prot_kinase_dom"/>
</dbReference>
<dbReference type="InterPro" id="IPR011009">
    <property type="entry name" value="Kinase-like_dom_sf"/>
</dbReference>
<evidence type="ECO:0000256" key="8">
    <source>
        <dbReference type="ARBA" id="ARBA00022777"/>
    </source>
</evidence>
<dbReference type="InterPro" id="IPR008271">
    <property type="entry name" value="Ser/Thr_kinase_AS"/>
</dbReference>
<evidence type="ECO:0000256" key="2">
    <source>
        <dbReference type="ARBA" id="ARBA00012513"/>
    </source>
</evidence>